<proteinExistence type="predicted"/>
<sequence length="26" mass="3230">MYFTYIVKIIFSGNVFFLIFKNYFTI</sequence>
<dbReference type="WBParaSite" id="Hba_11363">
    <property type="protein sequence ID" value="Hba_11363"/>
    <property type="gene ID" value="Hba_11363"/>
</dbReference>
<accession>A0A1I7X1N7</accession>
<keyword evidence="1" id="KW-1133">Transmembrane helix</keyword>
<protein>
    <submittedName>
        <fullName evidence="3">Uncharacterized protein</fullName>
    </submittedName>
</protein>
<organism evidence="2 3">
    <name type="scientific">Heterorhabditis bacteriophora</name>
    <name type="common">Entomopathogenic nematode worm</name>
    <dbReference type="NCBI Taxonomy" id="37862"/>
    <lineage>
        <taxon>Eukaryota</taxon>
        <taxon>Metazoa</taxon>
        <taxon>Ecdysozoa</taxon>
        <taxon>Nematoda</taxon>
        <taxon>Chromadorea</taxon>
        <taxon>Rhabditida</taxon>
        <taxon>Rhabditina</taxon>
        <taxon>Rhabditomorpha</taxon>
        <taxon>Strongyloidea</taxon>
        <taxon>Heterorhabditidae</taxon>
        <taxon>Heterorhabditis</taxon>
    </lineage>
</organism>
<dbReference type="Proteomes" id="UP000095283">
    <property type="component" value="Unplaced"/>
</dbReference>
<evidence type="ECO:0000256" key="1">
    <source>
        <dbReference type="SAM" id="Phobius"/>
    </source>
</evidence>
<dbReference type="AlphaFoldDB" id="A0A1I7X1N7"/>
<reference evidence="3" key="1">
    <citation type="submission" date="2016-11" db="UniProtKB">
        <authorList>
            <consortium name="WormBaseParasite"/>
        </authorList>
    </citation>
    <scope>IDENTIFICATION</scope>
</reference>
<keyword evidence="1" id="KW-0472">Membrane</keyword>
<feature type="transmembrane region" description="Helical" evidence="1">
    <location>
        <begin position="6"/>
        <end position="24"/>
    </location>
</feature>
<evidence type="ECO:0000313" key="2">
    <source>
        <dbReference type="Proteomes" id="UP000095283"/>
    </source>
</evidence>
<evidence type="ECO:0000313" key="3">
    <source>
        <dbReference type="WBParaSite" id="Hba_11363"/>
    </source>
</evidence>
<keyword evidence="1" id="KW-0812">Transmembrane</keyword>
<name>A0A1I7X1N7_HETBA</name>
<keyword evidence="2" id="KW-1185">Reference proteome</keyword>